<dbReference type="AlphaFoldDB" id="A0A6F8XWP4"/>
<feature type="compositionally biased region" description="Low complexity" evidence="1">
    <location>
        <begin position="173"/>
        <end position="182"/>
    </location>
</feature>
<sequence>MGHVTIGTTRFEDLRNFSGPLKLLPEASDRGVITSVELEASLTLTVLDAIDLCEGDAGAGIETHATIPLSRLEATRKASGGHYARKVLFVAEPTLQPDRRDITNLYDNDRDDDGVPDAQPWTGATYTLDNCPTVANADQADGDGDGAGDACDSDEQPPLPPGGIPEGPPDGTPVPDTGPRTPGAGGSWGDPHLITFDGGSVDFQAAGDYTLVESTTDNFAVQARYVRRPGLTPTISINHGVAARVGTSIIAFGDSPTAQLRDPWSPPWMGSRSHSVDPPSCPAARCSPTTMSVVPWCAGRTARNWPPAAGPATTYSSRCRRAAGAGYTASSVTPTATPPTTRRHATARLSRTSTTPNASTASSARAGTRPVTHRSSGRPCHPTAGFPSCRRTRRQWQRCQQIFVPRPSKSAGTGA</sequence>
<dbReference type="GO" id="GO:0005509">
    <property type="term" value="F:calcium ion binding"/>
    <property type="evidence" value="ECO:0007669"/>
    <property type="project" value="InterPro"/>
</dbReference>
<keyword evidence="3" id="KW-1185">Reference proteome</keyword>
<dbReference type="EMBL" id="AP022870">
    <property type="protein sequence ID" value="BCB78256.1"/>
    <property type="molecule type" value="Genomic_DNA"/>
</dbReference>
<protein>
    <submittedName>
        <fullName evidence="2">Uncharacterized protein</fullName>
    </submittedName>
</protein>
<evidence type="ECO:0000313" key="2">
    <source>
        <dbReference type="EMBL" id="BCB78256.1"/>
    </source>
</evidence>
<dbReference type="Proteomes" id="UP000502508">
    <property type="component" value="Chromosome"/>
</dbReference>
<name>A0A6F8XWP4_9ACTN</name>
<feature type="compositionally biased region" description="Acidic residues" evidence="1">
    <location>
        <begin position="140"/>
        <end position="155"/>
    </location>
</feature>
<dbReference type="InterPro" id="IPR028974">
    <property type="entry name" value="TSP_type-3_rpt"/>
</dbReference>
<evidence type="ECO:0000256" key="1">
    <source>
        <dbReference type="SAM" id="MobiDB-lite"/>
    </source>
</evidence>
<proteinExistence type="predicted"/>
<dbReference type="KEGG" id="pfla:Pflav_046660"/>
<reference evidence="2 3" key="1">
    <citation type="submission" date="2020-03" db="EMBL/GenBank/DDBJ databases">
        <title>Whole genome shotgun sequence of Phytohabitans flavus NBRC 107702.</title>
        <authorList>
            <person name="Komaki H."/>
            <person name="Tamura T."/>
        </authorList>
    </citation>
    <scope>NUCLEOTIDE SEQUENCE [LARGE SCALE GENOMIC DNA]</scope>
    <source>
        <strain evidence="2 3">NBRC 107702</strain>
    </source>
</reference>
<gene>
    <name evidence="2" type="ORF">Pflav_046660</name>
</gene>
<reference evidence="2 3" key="2">
    <citation type="submission" date="2020-03" db="EMBL/GenBank/DDBJ databases">
        <authorList>
            <person name="Ichikawa N."/>
            <person name="Kimura A."/>
            <person name="Kitahashi Y."/>
            <person name="Uohara A."/>
        </authorList>
    </citation>
    <scope>NUCLEOTIDE SEQUENCE [LARGE SCALE GENOMIC DNA]</scope>
    <source>
        <strain evidence="2 3">NBRC 107702</strain>
    </source>
</reference>
<organism evidence="2 3">
    <name type="scientific">Phytohabitans flavus</name>
    <dbReference type="NCBI Taxonomy" id="1076124"/>
    <lineage>
        <taxon>Bacteria</taxon>
        <taxon>Bacillati</taxon>
        <taxon>Actinomycetota</taxon>
        <taxon>Actinomycetes</taxon>
        <taxon>Micromonosporales</taxon>
        <taxon>Micromonosporaceae</taxon>
    </lineage>
</organism>
<feature type="region of interest" description="Disordered" evidence="1">
    <location>
        <begin position="326"/>
        <end position="389"/>
    </location>
</feature>
<evidence type="ECO:0000313" key="3">
    <source>
        <dbReference type="Proteomes" id="UP000502508"/>
    </source>
</evidence>
<accession>A0A6F8XWP4</accession>
<feature type="compositionally biased region" description="Low complexity" evidence="1">
    <location>
        <begin position="347"/>
        <end position="369"/>
    </location>
</feature>
<feature type="compositionally biased region" description="Pro residues" evidence="1">
    <location>
        <begin position="157"/>
        <end position="172"/>
    </location>
</feature>
<dbReference type="RefSeq" id="WP_232071735.1">
    <property type="nucleotide sequence ID" value="NZ_AP022870.1"/>
</dbReference>
<dbReference type="Gene3D" id="4.10.1080.10">
    <property type="entry name" value="TSP type-3 repeat"/>
    <property type="match status" value="1"/>
</dbReference>
<feature type="region of interest" description="Disordered" evidence="1">
    <location>
        <begin position="100"/>
        <end position="193"/>
    </location>
</feature>